<name>A0A0F0H6A3_LENAE</name>
<dbReference type="Pfam" id="PF13671">
    <property type="entry name" value="AAA_33"/>
    <property type="match status" value="1"/>
</dbReference>
<protein>
    <recommendedName>
        <fullName evidence="3">Zeta toxin</fullName>
    </recommendedName>
</protein>
<evidence type="ECO:0000313" key="1">
    <source>
        <dbReference type="EMBL" id="KJK51259.1"/>
    </source>
</evidence>
<evidence type="ECO:0000313" key="2">
    <source>
        <dbReference type="Proteomes" id="UP000033393"/>
    </source>
</evidence>
<accession>A0A0F0H6A3</accession>
<dbReference type="InterPro" id="IPR027417">
    <property type="entry name" value="P-loop_NTPase"/>
</dbReference>
<proteinExistence type="predicted"/>
<dbReference type="PATRIC" id="fig|68170.10.peg.7516"/>
<gene>
    <name evidence="1" type="ORF">UK23_07050</name>
</gene>
<dbReference type="STRING" id="68170.GCA_000974445_04807"/>
<dbReference type="EMBL" id="JYJG01000040">
    <property type="protein sequence ID" value="KJK51259.1"/>
    <property type="molecule type" value="Genomic_DNA"/>
</dbReference>
<dbReference type="eggNOG" id="COG4639">
    <property type="taxonomic scope" value="Bacteria"/>
</dbReference>
<dbReference type="Proteomes" id="UP000033393">
    <property type="component" value="Unassembled WGS sequence"/>
</dbReference>
<dbReference type="SUPFAM" id="SSF52540">
    <property type="entry name" value="P-loop containing nucleoside triphosphate hydrolases"/>
    <property type="match status" value="1"/>
</dbReference>
<dbReference type="OrthoDB" id="3523587at2"/>
<sequence length="186" mass="20785">MTAVLNTQTTAVRVKPRSLVVLAGIPGAGKTTLLTRLDADEPVTVLDSDQVRMWLEPRVRLPYKYWRVLVHLTHRLRVFWSALFCAGLLVVHEPSTRPGTRFMLVLAGLLSGRSRHFLWLDASAAQALDGQIARRRVVRTHAFERHVRRGTSMRAQFESGWVPFGFSGVTLLTRAGTSGGLRIMVS</sequence>
<comment type="caution">
    <text evidence="1">The sequence shown here is derived from an EMBL/GenBank/DDBJ whole genome shotgun (WGS) entry which is preliminary data.</text>
</comment>
<reference evidence="1 2" key="1">
    <citation type="submission" date="2015-02" db="EMBL/GenBank/DDBJ databases">
        <authorList>
            <person name="Ju K.-S."/>
            <person name="Doroghazi J.R."/>
            <person name="Metcalf W."/>
        </authorList>
    </citation>
    <scope>NUCLEOTIDE SEQUENCE [LARGE SCALE GENOMIC DNA]</scope>
    <source>
        <strain evidence="1 2">NRRL B-16140</strain>
    </source>
</reference>
<organism evidence="1 2">
    <name type="scientific">Lentzea aerocolonigenes</name>
    <name type="common">Lechevalieria aerocolonigenes</name>
    <name type="synonym">Saccharothrix aerocolonigenes</name>
    <dbReference type="NCBI Taxonomy" id="68170"/>
    <lineage>
        <taxon>Bacteria</taxon>
        <taxon>Bacillati</taxon>
        <taxon>Actinomycetota</taxon>
        <taxon>Actinomycetes</taxon>
        <taxon>Pseudonocardiales</taxon>
        <taxon>Pseudonocardiaceae</taxon>
        <taxon>Lentzea</taxon>
    </lineage>
</organism>
<dbReference type="RefSeq" id="WP_045310572.1">
    <property type="nucleotide sequence ID" value="NZ_JYJG01000040.1"/>
</dbReference>
<keyword evidence="2" id="KW-1185">Reference proteome</keyword>
<dbReference type="AlphaFoldDB" id="A0A0F0H6A3"/>
<dbReference type="Gene3D" id="3.40.50.300">
    <property type="entry name" value="P-loop containing nucleotide triphosphate hydrolases"/>
    <property type="match status" value="1"/>
</dbReference>
<evidence type="ECO:0008006" key="3">
    <source>
        <dbReference type="Google" id="ProtNLM"/>
    </source>
</evidence>